<reference evidence="1" key="1">
    <citation type="submission" date="2021-02" db="EMBL/GenBank/DDBJ databases">
        <title>The CRISPR/cas machinery reduction and long-range gene transfer in the hot spring cyanobacterium Synechococcus.</title>
        <authorList>
            <person name="Dvorak P."/>
            <person name="Jahodarova E."/>
            <person name="Hasler P."/>
            <person name="Poulickova A."/>
        </authorList>
    </citation>
    <scope>NUCLEOTIDE SEQUENCE</scope>
    <source>
        <strain evidence="1">Rupite</strain>
    </source>
</reference>
<dbReference type="PANTHER" id="PTHR37563:SF2">
    <property type="entry name" value="PHYTANOYL-COA DIOXYGENASE FAMILY PROTEIN (AFU_ORTHOLOGUE AFUA_2G03330)"/>
    <property type="match status" value="1"/>
</dbReference>
<protein>
    <submittedName>
        <fullName evidence="1">Phytanoyl-CoA dioxygenase family protein</fullName>
    </submittedName>
</protein>
<dbReference type="InterPro" id="IPR051961">
    <property type="entry name" value="Fungal_Metabolite_Diox"/>
</dbReference>
<dbReference type="Pfam" id="PF05721">
    <property type="entry name" value="PhyH"/>
    <property type="match status" value="1"/>
</dbReference>
<sequence>MLAQLQFSPEEKAAQIPQLTTVEQAFQLFSSEGYLLLQEVFEPEAIDTLHGAFLETYSQYCSSASHADALLVGNKRVMVTVRLEPPFNDPLFYAHPLLLPILKRILGPELLLSGFGAVVSLPGSADQQVHRDLSHLFGDEMLDAILPCYALNLLIPLVDVNEENGMTRLWPGSHAVFDAHYRELAKQMPYVDPPIAKGSCLIFDYRLIHLGRANRSAAPRPLLYNTYSRAWFRDPVNYIQQPPLVIPAAERERIPAEHQRLFLAAEIL</sequence>
<evidence type="ECO:0000313" key="2">
    <source>
        <dbReference type="Proteomes" id="UP000830835"/>
    </source>
</evidence>
<keyword evidence="1" id="KW-0223">Dioxygenase</keyword>
<dbReference type="Proteomes" id="UP000830835">
    <property type="component" value="Unassembled WGS sequence"/>
</dbReference>
<proteinExistence type="predicted"/>
<dbReference type="InterPro" id="IPR008775">
    <property type="entry name" value="Phytyl_CoA_dOase-like"/>
</dbReference>
<keyword evidence="2" id="KW-1185">Reference proteome</keyword>
<accession>A0ABT0CBT3</accession>
<dbReference type="RefSeq" id="WP_244350525.1">
    <property type="nucleotide sequence ID" value="NZ_JAFIRA010000024.1"/>
</dbReference>
<dbReference type="PANTHER" id="PTHR37563">
    <property type="entry name" value="PHYTANOYL-COA DIOXYGENASE FAMILY PROTEIN (AFU_ORTHOLOGUE AFUA_2G03330)"/>
    <property type="match status" value="1"/>
</dbReference>
<dbReference type="SUPFAM" id="SSF51197">
    <property type="entry name" value="Clavaminate synthase-like"/>
    <property type="match status" value="1"/>
</dbReference>
<comment type="caution">
    <text evidence="1">The sequence shown here is derived from an EMBL/GenBank/DDBJ whole genome shotgun (WGS) entry which is preliminary data.</text>
</comment>
<gene>
    <name evidence="1" type="ORF">JX360_10065</name>
</gene>
<dbReference type="GO" id="GO:0051213">
    <property type="term" value="F:dioxygenase activity"/>
    <property type="evidence" value="ECO:0007669"/>
    <property type="project" value="UniProtKB-KW"/>
</dbReference>
<evidence type="ECO:0000313" key="1">
    <source>
        <dbReference type="EMBL" id="MCJ2543248.1"/>
    </source>
</evidence>
<dbReference type="Gene3D" id="2.60.120.620">
    <property type="entry name" value="q2cbj1_9rhob like domain"/>
    <property type="match status" value="1"/>
</dbReference>
<keyword evidence="1" id="KW-0560">Oxidoreductase</keyword>
<dbReference type="EMBL" id="JAFIRA010000024">
    <property type="protein sequence ID" value="MCJ2543248.1"/>
    <property type="molecule type" value="Genomic_DNA"/>
</dbReference>
<organism evidence="1 2">
    <name type="scientific">Thermostichus vulcanus str. 'Rupite'</name>
    <dbReference type="NCBI Taxonomy" id="2813851"/>
    <lineage>
        <taxon>Bacteria</taxon>
        <taxon>Bacillati</taxon>
        <taxon>Cyanobacteriota</taxon>
        <taxon>Cyanophyceae</taxon>
        <taxon>Thermostichales</taxon>
        <taxon>Thermostichaceae</taxon>
        <taxon>Thermostichus</taxon>
    </lineage>
</organism>
<name>A0ABT0CBT3_THEVL</name>